<proteinExistence type="predicted"/>
<dbReference type="PANTHER" id="PTHR42686:SF1">
    <property type="entry name" value="GH17980P-RELATED"/>
    <property type="match status" value="1"/>
</dbReference>
<dbReference type="GO" id="GO:0045290">
    <property type="term" value="F:D-arabinose 1-dehydrogenase [NAD(P)+] activity"/>
    <property type="evidence" value="ECO:0007669"/>
    <property type="project" value="TreeGrafter"/>
</dbReference>
<evidence type="ECO:0000313" key="4">
    <source>
        <dbReference type="Proteomes" id="UP000184330"/>
    </source>
</evidence>
<reference evidence="3 4" key="1">
    <citation type="submission" date="2016-03" db="EMBL/GenBank/DDBJ databases">
        <authorList>
            <person name="Ploux O."/>
        </authorList>
    </citation>
    <scope>NUCLEOTIDE SEQUENCE [LARGE SCALE GENOMIC DNA]</scope>
    <source>
        <strain evidence="3 4">UAMH 11012</strain>
    </source>
</reference>
<organism evidence="3 4">
    <name type="scientific">Phialocephala subalpina</name>
    <dbReference type="NCBI Taxonomy" id="576137"/>
    <lineage>
        <taxon>Eukaryota</taxon>
        <taxon>Fungi</taxon>
        <taxon>Dikarya</taxon>
        <taxon>Ascomycota</taxon>
        <taxon>Pezizomycotina</taxon>
        <taxon>Leotiomycetes</taxon>
        <taxon>Helotiales</taxon>
        <taxon>Mollisiaceae</taxon>
        <taxon>Phialocephala</taxon>
        <taxon>Phialocephala fortinii species complex</taxon>
    </lineage>
</organism>
<evidence type="ECO:0000259" key="2">
    <source>
        <dbReference type="Pfam" id="PF00248"/>
    </source>
</evidence>
<dbReference type="AlphaFoldDB" id="A0A1L7WE75"/>
<gene>
    <name evidence="3" type="ORF">PAC_00967</name>
</gene>
<dbReference type="SUPFAM" id="SSF51430">
    <property type="entry name" value="NAD(P)-linked oxidoreductase"/>
    <property type="match status" value="1"/>
</dbReference>
<dbReference type="GO" id="GO:0070485">
    <property type="term" value="P:dehydro-D-arabinono-1,4-lactone biosynthetic process"/>
    <property type="evidence" value="ECO:0007669"/>
    <property type="project" value="TreeGrafter"/>
</dbReference>
<keyword evidence="4" id="KW-1185">Reference proteome</keyword>
<dbReference type="Gene3D" id="3.20.20.100">
    <property type="entry name" value="NADP-dependent oxidoreductase domain"/>
    <property type="match status" value="1"/>
</dbReference>
<dbReference type="OrthoDB" id="5286008at2759"/>
<dbReference type="InterPro" id="IPR023210">
    <property type="entry name" value="NADP_OxRdtase_dom"/>
</dbReference>
<dbReference type="GO" id="GO:0005829">
    <property type="term" value="C:cytosol"/>
    <property type="evidence" value="ECO:0007669"/>
    <property type="project" value="TreeGrafter"/>
</dbReference>
<dbReference type="Proteomes" id="UP000184330">
    <property type="component" value="Unassembled WGS sequence"/>
</dbReference>
<accession>A0A1L7WE75</accession>
<dbReference type="InterPro" id="IPR036812">
    <property type="entry name" value="NAD(P)_OxRdtase_dom_sf"/>
</dbReference>
<feature type="domain" description="NADP-dependent oxidoreductase" evidence="2">
    <location>
        <begin position="21"/>
        <end position="313"/>
    </location>
</feature>
<dbReference type="STRING" id="576137.A0A1L7WE75"/>
<evidence type="ECO:0000256" key="1">
    <source>
        <dbReference type="ARBA" id="ARBA00023002"/>
    </source>
</evidence>
<dbReference type="InterPro" id="IPR020471">
    <property type="entry name" value="AKR"/>
</dbReference>
<name>A0A1L7WE75_9HELO</name>
<dbReference type="Pfam" id="PF00248">
    <property type="entry name" value="Aldo_ket_red"/>
    <property type="match status" value="1"/>
</dbReference>
<evidence type="ECO:0000313" key="3">
    <source>
        <dbReference type="EMBL" id="CZR51092.1"/>
    </source>
</evidence>
<keyword evidence="1" id="KW-0560">Oxidoreductase</keyword>
<dbReference type="PANTHER" id="PTHR42686">
    <property type="entry name" value="GH17980P-RELATED"/>
    <property type="match status" value="1"/>
</dbReference>
<protein>
    <submittedName>
        <fullName evidence="3">Related to Pseudomonas L-fucose dehydrogenase</fullName>
    </submittedName>
</protein>
<dbReference type="EMBL" id="FJOG01000001">
    <property type="protein sequence ID" value="CZR51092.1"/>
    <property type="molecule type" value="Genomic_DNA"/>
</dbReference>
<sequence length="372" mass="40833">MPDISGSECAERPPLSSVVSRIVLGGGSFSPQSHLYPDALPVRAIVLKALDSGIRTFDTSPYYGPSEILLADAFSQSAVTSKYSRQDYILMTKAGRISSSKFDYSPKWIHHSVNRSMERFGTSYFDVIFCHDVEYVTDEAAVTAVGVLMDLVKEGKIRYIGVSGYCLEKLIRVAKLVRARYQRPLDAVQIWAQLTLQNTRLESEGYCQLKATGVDQISSSSPLGIGLLRSGGVPIGALGDWHPAPEKLRQAALKASEYVETRGDDLASLALRFSISRLVKLTNGFSGASTILSASSVWELESNLQAVRAILLPDLDRSAYVYDDLRDLSTVNDAQLDKDGPLYAHVRSILGVWVDYKLPVPEKEWVCAATEA</sequence>